<keyword evidence="2" id="KW-0238">DNA-binding</keyword>
<proteinExistence type="predicted"/>
<dbReference type="SUPFAM" id="SSF57701">
    <property type="entry name" value="Zn2/Cys6 DNA-binding domain"/>
    <property type="match status" value="1"/>
</dbReference>
<dbReference type="InterPro" id="IPR001138">
    <property type="entry name" value="Zn2Cys6_DnaBD"/>
</dbReference>
<dbReference type="GO" id="GO:0008270">
    <property type="term" value="F:zinc ion binding"/>
    <property type="evidence" value="ECO:0007669"/>
    <property type="project" value="InterPro"/>
</dbReference>
<reference evidence="7 8" key="1">
    <citation type="journal article" date="2023" name="IMA Fungus">
        <title>Comparative genomic study of the Penicillium genus elucidates a diverse pangenome and 15 lateral gene transfer events.</title>
        <authorList>
            <person name="Petersen C."/>
            <person name="Sorensen T."/>
            <person name="Nielsen M.R."/>
            <person name="Sondergaard T.E."/>
            <person name="Sorensen J.L."/>
            <person name="Fitzpatrick D.A."/>
            <person name="Frisvad J.C."/>
            <person name="Nielsen K.L."/>
        </authorList>
    </citation>
    <scope>NUCLEOTIDE SEQUENCE [LARGE SCALE GENOMIC DNA]</scope>
    <source>
        <strain evidence="7 8">IBT 35679</strain>
    </source>
</reference>
<protein>
    <recommendedName>
        <fullName evidence="6">Zn(2)-C6 fungal-type domain-containing protein</fullName>
    </recommendedName>
</protein>
<keyword evidence="1" id="KW-0805">Transcription regulation</keyword>
<dbReference type="PANTHER" id="PTHR38111">
    <property type="entry name" value="ZN(2)-C6 FUNGAL-TYPE DOMAIN-CONTAINING PROTEIN-RELATED"/>
    <property type="match status" value="1"/>
</dbReference>
<gene>
    <name evidence="7" type="ORF">N7494_010998</name>
</gene>
<dbReference type="Proteomes" id="UP001220324">
    <property type="component" value="Unassembled WGS sequence"/>
</dbReference>
<dbReference type="Gene3D" id="4.10.240.10">
    <property type="entry name" value="Zn(2)-C6 fungal-type DNA-binding domain"/>
    <property type="match status" value="1"/>
</dbReference>
<dbReference type="PROSITE" id="PS50048">
    <property type="entry name" value="ZN2_CY6_FUNGAL_2"/>
    <property type="match status" value="1"/>
</dbReference>
<feature type="region of interest" description="Disordered" evidence="5">
    <location>
        <begin position="55"/>
        <end position="87"/>
    </location>
</feature>
<name>A0AAD6CJP0_9EURO</name>
<feature type="domain" description="Zn(2)-C6 fungal-type" evidence="6">
    <location>
        <begin position="9"/>
        <end position="37"/>
    </location>
</feature>
<keyword evidence="3" id="KW-0804">Transcription</keyword>
<evidence type="ECO:0000256" key="2">
    <source>
        <dbReference type="ARBA" id="ARBA00023125"/>
    </source>
</evidence>
<evidence type="ECO:0000259" key="6">
    <source>
        <dbReference type="PROSITE" id="PS50048"/>
    </source>
</evidence>
<evidence type="ECO:0000256" key="3">
    <source>
        <dbReference type="ARBA" id="ARBA00023163"/>
    </source>
</evidence>
<dbReference type="InterPro" id="IPR053178">
    <property type="entry name" value="Osmoadaptation_assoc"/>
</dbReference>
<evidence type="ECO:0000313" key="8">
    <source>
        <dbReference type="Proteomes" id="UP001220324"/>
    </source>
</evidence>
<dbReference type="EMBL" id="JAQIZZ010000008">
    <property type="protein sequence ID" value="KAJ5524348.1"/>
    <property type="molecule type" value="Genomic_DNA"/>
</dbReference>
<dbReference type="Pfam" id="PF00172">
    <property type="entry name" value="Zn_clus"/>
    <property type="match status" value="1"/>
</dbReference>
<dbReference type="GO" id="GO:0003677">
    <property type="term" value="F:DNA binding"/>
    <property type="evidence" value="ECO:0007669"/>
    <property type="project" value="UniProtKB-KW"/>
</dbReference>
<dbReference type="SMART" id="SM00066">
    <property type="entry name" value="GAL4"/>
    <property type="match status" value="1"/>
</dbReference>
<accession>A0AAD6CJP0</accession>
<dbReference type="PANTHER" id="PTHR38111:SF5">
    <property type="entry name" value="TRANSCRIPTION FACTOR DOMAIN-CONTAINING PROTEIN"/>
    <property type="match status" value="1"/>
</dbReference>
<dbReference type="InterPro" id="IPR036864">
    <property type="entry name" value="Zn2-C6_fun-type_DNA-bd_sf"/>
</dbReference>
<dbReference type="AlphaFoldDB" id="A0AAD6CJP0"/>
<dbReference type="GO" id="GO:0000981">
    <property type="term" value="F:DNA-binding transcription factor activity, RNA polymerase II-specific"/>
    <property type="evidence" value="ECO:0007669"/>
    <property type="project" value="InterPro"/>
</dbReference>
<evidence type="ECO:0000256" key="5">
    <source>
        <dbReference type="SAM" id="MobiDB-lite"/>
    </source>
</evidence>
<organism evidence="7 8">
    <name type="scientific">Penicillium frequentans</name>
    <dbReference type="NCBI Taxonomy" id="3151616"/>
    <lineage>
        <taxon>Eukaryota</taxon>
        <taxon>Fungi</taxon>
        <taxon>Dikarya</taxon>
        <taxon>Ascomycota</taxon>
        <taxon>Pezizomycotina</taxon>
        <taxon>Eurotiomycetes</taxon>
        <taxon>Eurotiomycetidae</taxon>
        <taxon>Eurotiales</taxon>
        <taxon>Aspergillaceae</taxon>
        <taxon>Penicillium</taxon>
    </lineage>
</organism>
<keyword evidence="8" id="KW-1185">Reference proteome</keyword>
<evidence type="ECO:0000256" key="1">
    <source>
        <dbReference type="ARBA" id="ARBA00023015"/>
    </source>
</evidence>
<comment type="caution">
    <text evidence="7">The sequence shown here is derived from an EMBL/GenBank/DDBJ whole genome shotgun (WGS) entry which is preliminary data.</text>
</comment>
<evidence type="ECO:0000256" key="4">
    <source>
        <dbReference type="ARBA" id="ARBA00023242"/>
    </source>
</evidence>
<sequence length="121" mass="13254">MVGVPRSSGCRLCVKRRVKCDERLPGCAKCETYGQPCPGYDKGFKFIAGKPYRTRRRPLGIDNARPNASPSSSSSSPTIRESRPETQVLVQREIPPTLISADVNVLQSLGALIEDFSSPVF</sequence>
<evidence type="ECO:0000313" key="7">
    <source>
        <dbReference type="EMBL" id="KAJ5524348.1"/>
    </source>
</evidence>
<keyword evidence="4" id="KW-0539">Nucleus</keyword>